<dbReference type="GO" id="GO:0022857">
    <property type="term" value="F:transmembrane transporter activity"/>
    <property type="evidence" value="ECO:0007669"/>
    <property type="project" value="TreeGrafter"/>
</dbReference>
<proteinExistence type="predicted"/>
<evidence type="ECO:0000256" key="3">
    <source>
        <dbReference type="SAM" id="SignalP"/>
    </source>
</evidence>
<dbReference type="Proteomes" id="UP000784294">
    <property type="component" value="Unassembled WGS sequence"/>
</dbReference>
<dbReference type="PANTHER" id="PTHR12064">
    <property type="entry name" value="METAL TRANSPORTER CNNM"/>
    <property type="match status" value="1"/>
</dbReference>
<sequence length="342" mass="38319">MQLMLFLSFVISWALVNVASGINDVYIHGSLPETYEAVNDGSIVLKSLTFTKIRLFGKSLDLVSHIAFASRNASQGSSCEDTRVTESFPFVKQDEYFGDANIKLRELTKDEAAFFLCIRAWIINDRIDYLSNISLTWIYPFGPHNVSFKTTSSLMPIWLQVCLIICLFCLSGLFSGLNLGLMALDKTELKIIEFAGSPSERRYAKTIRPVREKGNFLLCTLLLGNVLVNNSLTILMDDLTGSGIYAVIGSTIGITALGEIMPQAVCSRYGLSIGAKTIWLTKIFMVITFPIAFPVSYILDKILGEELGQFYSREKLGVLIREQREHIVSCNKFLRKYTAPYF</sequence>
<dbReference type="InterPro" id="IPR002550">
    <property type="entry name" value="CNNM"/>
</dbReference>
<dbReference type="PROSITE" id="PS51846">
    <property type="entry name" value="CNNM"/>
    <property type="match status" value="1"/>
</dbReference>
<protein>
    <recommendedName>
        <fullName evidence="4">CNNM transmembrane domain-containing protein</fullName>
    </recommendedName>
</protein>
<keyword evidence="3" id="KW-0732">Signal</keyword>
<dbReference type="InterPro" id="IPR045095">
    <property type="entry name" value="ACDP"/>
</dbReference>
<feature type="signal peptide" evidence="3">
    <location>
        <begin position="1"/>
        <end position="21"/>
    </location>
</feature>
<dbReference type="EMBL" id="CAAALY010014142">
    <property type="protein sequence ID" value="VEL12223.1"/>
    <property type="molecule type" value="Genomic_DNA"/>
</dbReference>
<dbReference type="GO" id="GO:0010960">
    <property type="term" value="P:magnesium ion homeostasis"/>
    <property type="evidence" value="ECO:0007669"/>
    <property type="project" value="InterPro"/>
</dbReference>
<evidence type="ECO:0000313" key="6">
    <source>
        <dbReference type="Proteomes" id="UP000784294"/>
    </source>
</evidence>
<dbReference type="PANTHER" id="PTHR12064:SF94">
    <property type="entry name" value="UNEXTENDED PROTEIN"/>
    <property type="match status" value="1"/>
</dbReference>
<evidence type="ECO:0000313" key="5">
    <source>
        <dbReference type="EMBL" id="VEL12223.1"/>
    </source>
</evidence>
<feature type="transmembrane region" description="Helical" evidence="2">
    <location>
        <begin position="215"/>
        <end position="236"/>
    </location>
</feature>
<reference evidence="5" key="1">
    <citation type="submission" date="2018-11" db="EMBL/GenBank/DDBJ databases">
        <authorList>
            <consortium name="Pathogen Informatics"/>
        </authorList>
    </citation>
    <scope>NUCLEOTIDE SEQUENCE</scope>
</reference>
<keyword evidence="1 2" id="KW-1133">Transmembrane helix</keyword>
<gene>
    <name evidence="5" type="ORF">PXEA_LOCUS5663</name>
</gene>
<keyword evidence="1 2" id="KW-0812">Transmembrane</keyword>
<dbReference type="OrthoDB" id="5353557at2759"/>
<evidence type="ECO:0000256" key="1">
    <source>
        <dbReference type="PROSITE-ProRule" id="PRU01193"/>
    </source>
</evidence>
<keyword evidence="6" id="KW-1185">Reference proteome</keyword>
<organism evidence="5 6">
    <name type="scientific">Protopolystoma xenopodis</name>
    <dbReference type="NCBI Taxonomy" id="117903"/>
    <lineage>
        <taxon>Eukaryota</taxon>
        <taxon>Metazoa</taxon>
        <taxon>Spiralia</taxon>
        <taxon>Lophotrochozoa</taxon>
        <taxon>Platyhelminthes</taxon>
        <taxon>Monogenea</taxon>
        <taxon>Polyopisthocotylea</taxon>
        <taxon>Polystomatidea</taxon>
        <taxon>Polystomatidae</taxon>
        <taxon>Protopolystoma</taxon>
    </lineage>
</organism>
<keyword evidence="1 2" id="KW-0472">Membrane</keyword>
<dbReference type="AlphaFoldDB" id="A0A3S5ABS5"/>
<feature type="chain" id="PRO_5018724871" description="CNNM transmembrane domain-containing protein" evidence="3">
    <location>
        <begin position="22"/>
        <end position="342"/>
    </location>
</feature>
<comment type="caution">
    <text evidence="5">The sequence shown here is derived from an EMBL/GenBank/DDBJ whole genome shotgun (WGS) entry which is preliminary data.</text>
</comment>
<dbReference type="GO" id="GO:0005886">
    <property type="term" value="C:plasma membrane"/>
    <property type="evidence" value="ECO:0007669"/>
    <property type="project" value="TreeGrafter"/>
</dbReference>
<evidence type="ECO:0000256" key="2">
    <source>
        <dbReference type="SAM" id="Phobius"/>
    </source>
</evidence>
<evidence type="ECO:0000259" key="4">
    <source>
        <dbReference type="PROSITE" id="PS51846"/>
    </source>
</evidence>
<feature type="domain" description="CNNM transmembrane" evidence="4">
    <location>
        <begin position="153"/>
        <end position="328"/>
    </location>
</feature>
<accession>A0A3S5ABS5</accession>
<feature type="transmembrane region" description="Helical" evidence="2">
    <location>
        <begin position="157"/>
        <end position="181"/>
    </location>
</feature>
<name>A0A3S5ABS5_9PLAT</name>
<dbReference type="Pfam" id="PF01595">
    <property type="entry name" value="CNNM"/>
    <property type="match status" value="1"/>
</dbReference>
<feature type="transmembrane region" description="Helical" evidence="2">
    <location>
        <begin position="279"/>
        <end position="299"/>
    </location>
</feature>